<feature type="domain" description="SAM-like" evidence="3">
    <location>
        <begin position="730"/>
        <end position="806"/>
    </location>
</feature>
<evidence type="ECO:0000259" key="2">
    <source>
        <dbReference type="Pfam" id="PF23394"/>
    </source>
</evidence>
<dbReference type="AlphaFoldDB" id="A0A9P7Z856"/>
<dbReference type="Pfam" id="PF23395">
    <property type="entry name" value="SAM_6"/>
    <property type="match status" value="1"/>
</dbReference>
<protein>
    <submittedName>
        <fullName evidence="4">Uncharacterized protein</fullName>
    </submittedName>
</protein>
<name>A0A9P7Z856_9HELO</name>
<feature type="domain" description="DUF7102" evidence="2">
    <location>
        <begin position="558"/>
        <end position="724"/>
    </location>
</feature>
<reference evidence="4" key="1">
    <citation type="journal article" date="2021" name="IMA Fungus">
        <title>Genomic characterization of three marine fungi, including Emericellopsis atlantica sp. nov. with signatures of a generalist lifestyle and marine biomass degradation.</title>
        <authorList>
            <person name="Hagestad O.C."/>
            <person name="Hou L."/>
            <person name="Andersen J.H."/>
            <person name="Hansen E.H."/>
            <person name="Altermark B."/>
            <person name="Li C."/>
            <person name="Kuhnert E."/>
            <person name="Cox R.J."/>
            <person name="Crous P.W."/>
            <person name="Spatafora J.W."/>
            <person name="Lail K."/>
            <person name="Amirebrahimi M."/>
            <person name="Lipzen A."/>
            <person name="Pangilinan J."/>
            <person name="Andreopoulos W."/>
            <person name="Hayes R.D."/>
            <person name="Ng V."/>
            <person name="Grigoriev I.V."/>
            <person name="Jackson S.A."/>
            <person name="Sutton T.D.S."/>
            <person name="Dobson A.D.W."/>
            <person name="Rama T."/>
        </authorList>
    </citation>
    <scope>NUCLEOTIDE SEQUENCE</scope>
    <source>
        <strain evidence="4">TRa3180A</strain>
    </source>
</reference>
<proteinExistence type="predicted"/>
<gene>
    <name evidence="4" type="ORF">BJ878DRAFT_415625</name>
</gene>
<organism evidence="4 5">
    <name type="scientific">Calycina marina</name>
    <dbReference type="NCBI Taxonomy" id="1763456"/>
    <lineage>
        <taxon>Eukaryota</taxon>
        <taxon>Fungi</taxon>
        <taxon>Dikarya</taxon>
        <taxon>Ascomycota</taxon>
        <taxon>Pezizomycotina</taxon>
        <taxon>Leotiomycetes</taxon>
        <taxon>Helotiales</taxon>
        <taxon>Pezizellaceae</taxon>
        <taxon>Calycina</taxon>
    </lineage>
</organism>
<accession>A0A9P7Z856</accession>
<comment type="caution">
    <text evidence="4">The sequence shown here is derived from an EMBL/GenBank/DDBJ whole genome shotgun (WGS) entry which is preliminary data.</text>
</comment>
<sequence length="811" mass="90022">MLLKEGGQLLVWVHSNEPFNGFDDPYVPKSREELRWKALLELPLLRSRNDIDRMKFACRDDFEIKLEDIKLPEEMVDGENGLGLPAKLFDLGAGIIGELKKEKLEVSKEAMVVLGMALKDDWTTEDEKELWERSFNYKKLEKTILEQDAPTPLRKNQLKGSGSDETLVEEMDIDGENFHTPPSTTRNSNSAALPPASRTNRAKLEHLKVEETLTPPNTIPLSRSVHFGQAIETVQLLPSFPASSQASEPLDAKVFNKIFGEAGERALRQSEQEALINADTTARVDVPLMDFSAPHPPWKPLQGILDPDKLLALQSALINTHISISSGMKAMWKVKKQNGLKWSPFPHDLAKVALNEKLPHCDDVWNAYVHDADDEPVTDAASLTWKPPGLKFLTEDDDNDDEIGTGTFRKAKTQDMEFLVKKRRYRLEEQRLGTTGITKKRSDPYAIFPINRPPGQKVLQPAADASTAMPPLLLEPSLGGILGGDFSTGAALDNFLEMRGTKKLKLTESSRFGITTKPVKVATVPTPPRPAMQMPIRNSPVPKLPLPIPRLNQTTGINVVVSTNLLRNRGLIKLIEGQFLGLRMIERDFTAQNSTIWMPNSVTRSPIASALASEADIIVSASTGIVLTTVQKIKQRSLPGQKAKTAIRERIEKVSVRYERLIVLVSEGASSEVIHGMDANDCEAFSEFLGFASGLHSMIVVQFVGGGEETFSKWIASNIAQNHMAYNLLEYETHWELFLRRAGMNAFAAQFVIGELKAPVSVDPLTPTKAGMFGLSGFVEMGREKRTSMFAHICGPRVMERVNAAIDGKWQ</sequence>
<dbReference type="Pfam" id="PF23394">
    <property type="entry name" value="DUF7102"/>
    <property type="match status" value="1"/>
</dbReference>
<keyword evidence="5" id="KW-1185">Reference proteome</keyword>
<dbReference type="OrthoDB" id="10257314at2759"/>
<dbReference type="InterPro" id="IPR057559">
    <property type="entry name" value="SAM_6"/>
</dbReference>
<evidence type="ECO:0000313" key="5">
    <source>
        <dbReference type="Proteomes" id="UP000887226"/>
    </source>
</evidence>
<dbReference type="EMBL" id="MU253783">
    <property type="protein sequence ID" value="KAG9247076.1"/>
    <property type="molecule type" value="Genomic_DNA"/>
</dbReference>
<dbReference type="InterPro" id="IPR055528">
    <property type="entry name" value="DUF7102"/>
</dbReference>
<feature type="compositionally biased region" description="Polar residues" evidence="1">
    <location>
        <begin position="180"/>
        <end position="191"/>
    </location>
</feature>
<evidence type="ECO:0000259" key="3">
    <source>
        <dbReference type="Pfam" id="PF23395"/>
    </source>
</evidence>
<dbReference type="Proteomes" id="UP000887226">
    <property type="component" value="Unassembled WGS sequence"/>
</dbReference>
<evidence type="ECO:0000256" key="1">
    <source>
        <dbReference type="SAM" id="MobiDB-lite"/>
    </source>
</evidence>
<feature type="region of interest" description="Disordered" evidence="1">
    <location>
        <begin position="175"/>
        <end position="196"/>
    </location>
</feature>
<evidence type="ECO:0000313" key="4">
    <source>
        <dbReference type="EMBL" id="KAG9247076.1"/>
    </source>
</evidence>